<dbReference type="PANTHER" id="PTHR14413:SF16">
    <property type="entry name" value="LARGE RIBOSOMAL SUBUNIT PROTEIN BL17M"/>
    <property type="match status" value="1"/>
</dbReference>
<dbReference type="Proteomes" id="UP000661894">
    <property type="component" value="Unassembled WGS sequence"/>
</dbReference>
<comment type="similarity">
    <text evidence="1 4 5">Belongs to the bacterial ribosomal protein bL17 family.</text>
</comment>
<evidence type="ECO:0000256" key="5">
    <source>
        <dbReference type="RuleBase" id="RU000660"/>
    </source>
</evidence>
<feature type="region of interest" description="Disordered" evidence="6">
    <location>
        <begin position="123"/>
        <end position="205"/>
    </location>
</feature>
<sequence>MPTPAKGPRLGGSPAHERHMLANLATALLEHRSITTTEHRAKRLRPVVEKLITLGKRGDLHARRKVMATIRDKGVVHDLFAEIAPAMAERQGGYTRITKTAPRKGDNAPMAVIELVMEPVSPKQATVREAEKAVERAAKEATTPAVEAPETTVSDEAADAVEDAKAEETQEAQQAAAESSAQAATDAATDARADESPTGHANPRG</sequence>
<comment type="caution">
    <text evidence="7">The sequence shown here is derived from an EMBL/GenBank/DDBJ whole genome shotgun (WGS) entry which is preliminary data.</text>
</comment>
<dbReference type="Pfam" id="PF01196">
    <property type="entry name" value="Ribosomal_L17"/>
    <property type="match status" value="1"/>
</dbReference>
<feature type="compositionally biased region" description="Low complexity" evidence="6">
    <location>
        <begin position="171"/>
        <end position="188"/>
    </location>
</feature>
<dbReference type="InterPro" id="IPR036373">
    <property type="entry name" value="Ribosomal_bL17_sf"/>
</dbReference>
<feature type="compositionally biased region" description="Basic and acidic residues" evidence="6">
    <location>
        <begin position="126"/>
        <end position="139"/>
    </location>
</feature>
<accession>A0ABR8YZZ1</accession>
<dbReference type="NCBIfam" id="TIGR00059">
    <property type="entry name" value="L17"/>
    <property type="match status" value="1"/>
</dbReference>
<dbReference type="PANTHER" id="PTHR14413">
    <property type="entry name" value="RIBOSOMAL PROTEIN L17"/>
    <property type="match status" value="1"/>
</dbReference>
<dbReference type="Gene3D" id="3.90.1030.10">
    <property type="entry name" value="Ribosomal protein L17"/>
    <property type="match status" value="1"/>
</dbReference>
<dbReference type="EMBL" id="JACSPO010000001">
    <property type="protein sequence ID" value="MBD8061590.1"/>
    <property type="molecule type" value="Genomic_DNA"/>
</dbReference>
<name>A0ABR8YZZ1_9MICO</name>
<organism evidence="7 8">
    <name type="scientific">Oceanitalea stevensii</name>
    <dbReference type="NCBI Taxonomy" id="2763072"/>
    <lineage>
        <taxon>Bacteria</taxon>
        <taxon>Bacillati</taxon>
        <taxon>Actinomycetota</taxon>
        <taxon>Actinomycetes</taxon>
        <taxon>Micrococcales</taxon>
        <taxon>Bogoriellaceae</taxon>
        <taxon>Georgenia</taxon>
    </lineage>
</organism>
<reference evidence="7 8" key="1">
    <citation type="submission" date="2020-08" db="EMBL/GenBank/DDBJ databases">
        <title>A Genomic Blueprint of the Chicken Gut Microbiome.</title>
        <authorList>
            <person name="Gilroy R."/>
            <person name="Ravi A."/>
            <person name="Getino M."/>
            <person name="Pursley I."/>
            <person name="Horton D.L."/>
            <person name="Alikhan N.-F."/>
            <person name="Baker D."/>
            <person name="Gharbi K."/>
            <person name="Hall N."/>
            <person name="Watson M."/>
            <person name="Adriaenssens E.M."/>
            <person name="Foster-Nyarko E."/>
            <person name="Jarju S."/>
            <person name="Secka A."/>
            <person name="Antonio M."/>
            <person name="Oren A."/>
            <person name="Chaudhuri R."/>
            <person name="La Ragione R.M."/>
            <person name="Hildebrand F."/>
            <person name="Pallen M.J."/>
        </authorList>
    </citation>
    <scope>NUCLEOTIDE SEQUENCE [LARGE SCALE GENOMIC DNA]</scope>
    <source>
        <strain evidence="7 8">Sa1BUA1</strain>
    </source>
</reference>
<evidence type="ECO:0000256" key="2">
    <source>
        <dbReference type="ARBA" id="ARBA00022980"/>
    </source>
</evidence>
<evidence type="ECO:0000256" key="3">
    <source>
        <dbReference type="ARBA" id="ARBA00023274"/>
    </source>
</evidence>
<dbReference type="GO" id="GO:0005840">
    <property type="term" value="C:ribosome"/>
    <property type="evidence" value="ECO:0007669"/>
    <property type="project" value="UniProtKB-KW"/>
</dbReference>
<feature type="compositionally biased region" description="Low complexity" evidence="6">
    <location>
        <begin position="140"/>
        <end position="152"/>
    </location>
</feature>
<dbReference type="InterPro" id="IPR047859">
    <property type="entry name" value="Ribosomal_bL17_CS"/>
</dbReference>
<evidence type="ECO:0000313" key="7">
    <source>
        <dbReference type="EMBL" id="MBD8061590.1"/>
    </source>
</evidence>
<keyword evidence="3 4" id="KW-0687">Ribonucleoprotein</keyword>
<dbReference type="PROSITE" id="PS01167">
    <property type="entry name" value="RIBOSOMAL_L17"/>
    <property type="match status" value="1"/>
</dbReference>
<keyword evidence="2 4" id="KW-0689">Ribosomal protein</keyword>
<evidence type="ECO:0000256" key="6">
    <source>
        <dbReference type="SAM" id="MobiDB-lite"/>
    </source>
</evidence>
<dbReference type="SUPFAM" id="SSF64263">
    <property type="entry name" value="Prokaryotic ribosomal protein L17"/>
    <property type="match status" value="1"/>
</dbReference>
<keyword evidence="8" id="KW-1185">Reference proteome</keyword>
<protein>
    <recommendedName>
        <fullName evidence="4">Large ribosomal subunit protein bL17</fullName>
    </recommendedName>
</protein>
<evidence type="ECO:0000256" key="4">
    <source>
        <dbReference type="HAMAP-Rule" id="MF_01368"/>
    </source>
</evidence>
<comment type="subunit">
    <text evidence="4">Part of the 50S ribosomal subunit. Contacts protein L32.</text>
</comment>
<proteinExistence type="inferred from homology"/>
<dbReference type="InterPro" id="IPR000456">
    <property type="entry name" value="Ribosomal_bL17"/>
</dbReference>
<evidence type="ECO:0000256" key="1">
    <source>
        <dbReference type="ARBA" id="ARBA00008777"/>
    </source>
</evidence>
<gene>
    <name evidence="4 7" type="primary">rplQ</name>
    <name evidence="7" type="ORF">H9624_04535</name>
</gene>
<evidence type="ECO:0000313" key="8">
    <source>
        <dbReference type="Proteomes" id="UP000661894"/>
    </source>
</evidence>
<dbReference type="HAMAP" id="MF_01368">
    <property type="entry name" value="Ribosomal_bL17"/>
    <property type="match status" value="1"/>
</dbReference>
<dbReference type="RefSeq" id="WP_251838690.1">
    <property type="nucleotide sequence ID" value="NZ_JACSPO010000001.1"/>
</dbReference>